<sequence>MPENITMWPSQLLVFLMLLAPIVHAFSRAPIPMAVVRRELSCESYPIELRCPGTDVIMIESANYGRTDDKICDSDPAQMENIRCYLPDAYKIMSQRCNNRTQCAVVAGPDVFPDPCPGTYKYLEVQYECVPYKVEQKVFLCPGLLKGVYQSEHLFESDHQSGAWCKDPLQASDKIYYMPWTPYRTDTLTEYSSKDDFIAGRPTTTYKLPHRVDGTGFVVYDGALFFNKERTRNIVKFDLRTRIKSGEAIIANANYHDTSPYRWGGKSDIDLAVDENGLWVIYATEQNNGKIVISQLNPYTLRIEGTWDTAYDKRSASNAFMICGILYVVKSVYEDDDNEATGNKIDYIYNTDQSKDSLVDVPFPNSYQYIAAVDYNPRDNLLYVWNNYHVVKYSLDFGPLDSRSGQAHHGQVPYISPPIHLDSELERPPVRDISTAGPLGTGSTTTSTTLRTTTWNPGRSTTPSVSGRRNRNTSTPSPAAEVLDDITTHLLSGSSQIPALEESCEAVEAREIMWFKTRQGQMAKQPCPAGTIGVSTYLCLAPDGIWDPQGPDLSNCSSPWVSHITQKLKSGETAANIARELAEQTRNHLNAGDITYSVRAMDQLVGLLDVQLRNLTPGGKDSAARSLNKLQKRERSCRAYVQAMVETVNNLLQPQALNAWRDLTTSDQLRAATMLLDTVEESAFVLADNLLKTDIVRENTDNIQLEVARLSTEGNLEDLKFPENMGHGSTIQLSANTLKQNGRNGEIRVAFVLYNNLGPYLSTENASMKLGTEAMSTNHSVIVNSPVITAAINKEFSNKVYLADPVVFTVKHIKQSEENFNPNCSFWSYSKRTMTGYWSTQGCRLLTTNKTHTTCSCNHLTNFAVLMAHVEVKHSDAVHDLLLDVITWVGILLSLVCLLICIFTFCFFRGLQSDRNTIHKNLCISLFVAELLFLIGINRTDQPIACAVFAALLHFFFLAAFTWMFLEGVQLYIMLVEVFESEHSRRKYFYLVGYGMPALIVAVSAAVDYRSYGTDKVCWLRLDTYFIWSFIGPATLIIMLNVIFLGIALYKMFHHTAILKPESGCLDNINYEDNRPFIKSWVIGAIALLCLLGLTWAFGLMYINESTVIMAYLFTIFNSLQGMFIFIFHCVLQKKVRKEYGKCLRTHCCSGKSTESSIGSGKTSGSRTPGRYSTGSQSRIRRMWNDTVRKQSESSFITGDINSSASLNRGAMANHLISNALLRPHGTNNPYNTLLGEPAVCNNPSVSMYNAQEPYRETSMGVKLNIAYQIGASEQCQGYKCHGYSTTEW</sequence>
<dbReference type="CTD" id="103087945"/>
<dbReference type="Gene3D" id="2.60.220.50">
    <property type="match status" value="1"/>
</dbReference>
<feature type="domain" description="GAIN-B" evidence="31">
    <location>
        <begin position="694"/>
        <end position="873"/>
    </location>
</feature>
<dbReference type="FunFam" id="4.10.1240.10:FF:000004">
    <property type="entry name" value="Adhesion G protein-coupled receptor L3"/>
    <property type="match status" value="1"/>
</dbReference>
<dbReference type="Gene3D" id="4.10.1240.10">
    <property type="entry name" value="GPCR, family 2, extracellular hormone receptor domain"/>
    <property type="match status" value="1"/>
</dbReference>
<evidence type="ECO:0000259" key="34">
    <source>
        <dbReference type="PROSITE" id="PS50261"/>
    </source>
</evidence>
<feature type="domain" description="G-protein coupled receptors family 2 profile 1" evidence="32">
    <location>
        <begin position="504"/>
        <end position="560"/>
    </location>
</feature>
<feature type="signal peptide" evidence="30">
    <location>
        <begin position="1"/>
        <end position="25"/>
    </location>
</feature>
<dbReference type="InterPro" id="IPR017981">
    <property type="entry name" value="GPCR_2-like_7TM"/>
</dbReference>
<evidence type="ECO:0000256" key="30">
    <source>
        <dbReference type="SAM" id="SignalP"/>
    </source>
</evidence>
<dbReference type="FunFam" id="2.60.120.740:FF:000001">
    <property type="entry name" value="Adhesion G protein-coupled receptor L2"/>
    <property type="match status" value="1"/>
</dbReference>
<dbReference type="Pfam" id="PF00002">
    <property type="entry name" value="7tm_2"/>
    <property type="match status" value="1"/>
</dbReference>
<dbReference type="Pfam" id="PF02354">
    <property type="entry name" value="Latrophilin"/>
    <property type="match status" value="1"/>
</dbReference>
<dbReference type="GO" id="GO:0005509">
    <property type="term" value="F:calcium ion binding"/>
    <property type="evidence" value="ECO:0007669"/>
    <property type="project" value="UniProtKB-ARBA"/>
</dbReference>
<feature type="domain" description="SUEL-type lectin" evidence="33">
    <location>
        <begin position="41"/>
        <end position="130"/>
    </location>
</feature>
<keyword evidence="9" id="KW-0430">Lectin</keyword>
<evidence type="ECO:0000256" key="11">
    <source>
        <dbReference type="ARBA" id="ARBA00022989"/>
    </source>
</evidence>
<dbReference type="SMART" id="SM00303">
    <property type="entry name" value="GPS"/>
    <property type="match status" value="1"/>
</dbReference>
<evidence type="ECO:0000256" key="24">
    <source>
        <dbReference type="ARBA" id="ARBA00093322"/>
    </source>
</evidence>
<feature type="transmembrane region" description="Helical" evidence="29">
    <location>
        <begin position="987"/>
        <end position="1007"/>
    </location>
</feature>
<evidence type="ECO:0000256" key="15">
    <source>
        <dbReference type="ARBA" id="ARBA00023157"/>
    </source>
</evidence>
<dbReference type="RefSeq" id="XP_007446144.1">
    <property type="nucleotide sequence ID" value="XM_007446082.1"/>
</dbReference>
<keyword evidence="11 29" id="KW-1133">Transmembrane helix</keyword>
<evidence type="ECO:0000313" key="37">
    <source>
        <dbReference type="RefSeq" id="XP_007446144.1"/>
    </source>
</evidence>
<evidence type="ECO:0000256" key="16">
    <source>
        <dbReference type="ARBA" id="ARBA00023170"/>
    </source>
</evidence>
<evidence type="ECO:0000256" key="3">
    <source>
        <dbReference type="ARBA" id="ARBA00010933"/>
    </source>
</evidence>
<keyword evidence="19" id="KW-0628">Postsynaptic cell membrane</keyword>
<dbReference type="InterPro" id="IPR036445">
    <property type="entry name" value="GPCR_2_extracell_dom_sf"/>
</dbReference>
<dbReference type="SMART" id="SM00008">
    <property type="entry name" value="HormR"/>
    <property type="match status" value="1"/>
</dbReference>
<dbReference type="SUPFAM" id="SSF81321">
    <property type="entry name" value="Family A G protein-coupled receptor-like"/>
    <property type="match status" value="1"/>
</dbReference>
<evidence type="ECO:0000256" key="14">
    <source>
        <dbReference type="ARBA" id="ARBA00023136"/>
    </source>
</evidence>
<dbReference type="PRINTS" id="PR00249">
    <property type="entry name" value="GPCRSECRETIN"/>
</dbReference>
<keyword evidence="18" id="KW-0807">Transducer</keyword>
<feature type="domain" description="G-protein coupled receptors family 2 profile 2" evidence="34">
    <location>
        <begin position="883"/>
        <end position="1133"/>
    </location>
</feature>
<evidence type="ECO:0000256" key="23">
    <source>
        <dbReference type="ARBA" id="ARBA00082929"/>
    </source>
</evidence>
<dbReference type="GO" id="GO:0004930">
    <property type="term" value="F:G protein-coupled receptor activity"/>
    <property type="evidence" value="ECO:0007669"/>
    <property type="project" value="UniProtKB-KW"/>
</dbReference>
<dbReference type="Pfam" id="PF01825">
    <property type="entry name" value="GPS"/>
    <property type="match status" value="1"/>
</dbReference>
<comment type="subunit">
    <text evidence="26">Heterodimer of 2 chains generated by proteolytic processing; the large extracellular N-terminal fragment and the membrane-bound C-terminal fragment predominantly remain associated and non-covalently linked. Interacts (via olfactomedin-like domain) with FLRT1 (via extracellular domain). Interacts (via olfactomedin-like domain) with FLRT2 (via extracellular domain). Interacts (via olfactomedin-like domain) with FLRT3 (via extracellular domain); the interaction is direct. Interacts (via extracellular domain) with TENM1. Interacts (via extracellular domain) with TENM2. Interacts (via extracellular domain) with TENM3. Identified in a complex with FLRT3 and UNC5B; does not interact with UNC5B by itself. Identified in a complex with FLRT3 and UNC5D; does not interact with UNC5D by itself.</text>
</comment>
<dbReference type="InterPro" id="IPR001879">
    <property type="entry name" value="GPCR_2_extracellular_dom"/>
</dbReference>
<dbReference type="Pfam" id="PF02191">
    <property type="entry name" value="OLF"/>
    <property type="match status" value="1"/>
</dbReference>
<dbReference type="InterPro" id="IPR046338">
    <property type="entry name" value="GAIN_dom_sf"/>
</dbReference>
<evidence type="ECO:0000256" key="4">
    <source>
        <dbReference type="ARBA" id="ARBA00022475"/>
    </source>
</evidence>
<dbReference type="PANTHER" id="PTHR12011:SF60">
    <property type="entry name" value="ADHESION G PROTEIN-COUPLED RECEPTOR L3"/>
    <property type="match status" value="1"/>
</dbReference>
<dbReference type="InterPro" id="IPR043159">
    <property type="entry name" value="Lectin_gal-bd_sf"/>
</dbReference>
<dbReference type="PROSITE" id="PS50227">
    <property type="entry name" value="G_PROTEIN_RECEP_F2_3"/>
    <property type="match status" value="1"/>
</dbReference>
<evidence type="ECO:0000256" key="20">
    <source>
        <dbReference type="ARBA" id="ARBA00023273"/>
    </source>
</evidence>
<dbReference type="FunFam" id="2.60.220.50:FF:000001">
    <property type="entry name" value="Adhesion G protein-coupled receptor L2"/>
    <property type="match status" value="1"/>
</dbReference>
<keyword evidence="17" id="KW-0325">Glycoprotein</keyword>
<name>A0A340WG52_LIPVE</name>
<feature type="transmembrane region" description="Helical" evidence="29">
    <location>
        <begin position="1027"/>
        <end position="1050"/>
    </location>
</feature>
<dbReference type="PROSITE" id="PS51132">
    <property type="entry name" value="OLF"/>
    <property type="match status" value="1"/>
</dbReference>
<comment type="subcellular location">
    <subcellularLocation>
        <location evidence="1">Cell junction</location>
    </subcellularLocation>
    <subcellularLocation>
        <location evidence="2">Cell projection</location>
        <location evidence="2">Axon</location>
    </subcellularLocation>
    <subcellularLocation>
        <location evidence="21">Postsynaptic cell membrane</location>
        <topology evidence="21">Multi-pass membrane protein</topology>
    </subcellularLocation>
</comment>
<feature type="transmembrane region" description="Helical" evidence="29">
    <location>
        <begin position="920"/>
        <end position="938"/>
    </location>
</feature>
<dbReference type="Gene3D" id="1.20.1070.10">
    <property type="entry name" value="Rhodopsin 7-helix transmembrane proteins"/>
    <property type="match status" value="1"/>
</dbReference>
<dbReference type="InterPro" id="IPR003334">
    <property type="entry name" value="GPCR_2_latrophilin_rcpt_C"/>
</dbReference>
<dbReference type="PROSITE" id="PS50261">
    <property type="entry name" value="G_PROTEIN_RECEP_F2_4"/>
    <property type="match status" value="1"/>
</dbReference>
<evidence type="ECO:0000313" key="36">
    <source>
        <dbReference type="Proteomes" id="UP000265300"/>
    </source>
</evidence>
<feature type="transmembrane region" description="Helical" evidence="29">
    <location>
        <begin position="885"/>
        <end position="908"/>
    </location>
</feature>
<dbReference type="Pfam" id="PF02140">
    <property type="entry name" value="SUEL_Lectin"/>
    <property type="match status" value="1"/>
</dbReference>
<dbReference type="GeneID" id="103087945"/>
<keyword evidence="36" id="KW-1185">Reference proteome</keyword>
<evidence type="ECO:0000256" key="12">
    <source>
        <dbReference type="ARBA" id="ARBA00023018"/>
    </source>
</evidence>
<evidence type="ECO:0000256" key="13">
    <source>
        <dbReference type="ARBA" id="ARBA00023040"/>
    </source>
</evidence>
<gene>
    <name evidence="37" type="primary">LPHN3</name>
</gene>
<dbReference type="Pfam" id="PF16489">
    <property type="entry name" value="GAIN"/>
    <property type="match status" value="1"/>
</dbReference>
<feature type="transmembrane region" description="Helical" evidence="29">
    <location>
        <begin position="1109"/>
        <end position="1132"/>
    </location>
</feature>
<dbReference type="PROSITE" id="PS00650">
    <property type="entry name" value="G_PROTEIN_RECEP_F2_2"/>
    <property type="match status" value="1"/>
</dbReference>
<evidence type="ECO:0000259" key="31">
    <source>
        <dbReference type="PROSITE" id="PS50221"/>
    </source>
</evidence>
<evidence type="ECO:0000256" key="17">
    <source>
        <dbReference type="ARBA" id="ARBA00023180"/>
    </source>
</evidence>
<evidence type="ECO:0000256" key="1">
    <source>
        <dbReference type="ARBA" id="ARBA00004282"/>
    </source>
</evidence>
<dbReference type="GO" id="GO:0030424">
    <property type="term" value="C:axon"/>
    <property type="evidence" value="ECO:0007669"/>
    <property type="project" value="UniProtKB-SubCell"/>
</dbReference>
<keyword evidence="12" id="KW-0770">Synapse</keyword>
<dbReference type="GO" id="GO:0030246">
    <property type="term" value="F:carbohydrate binding"/>
    <property type="evidence" value="ECO:0007669"/>
    <property type="project" value="UniProtKB-KW"/>
</dbReference>
<feature type="domain" description="Olfactomedin-like" evidence="35">
    <location>
        <begin position="140"/>
        <end position="399"/>
    </location>
</feature>
<dbReference type="InterPro" id="IPR017983">
    <property type="entry name" value="GPCR_2_secretin-like_CS"/>
</dbReference>
<keyword evidence="6 29" id="KW-0812">Transmembrane</keyword>
<keyword evidence="20" id="KW-0966">Cell projection</keyword>
<evidence type="ECO:0000259" key="32">
    <source>
        <dbReference type="PROSITE" id="PS50227"/>
    </source>
</evidence>
<feature type="transmembrane region" description="Helical" evidence="29">
    <location>
        <begin position="1081"/>
        <end position="1103"/>
    </location>
</feature>
<evidence type="ECO:0000256" key="7">
    <source>
        <dbReference type="ARBA" id="ARBA00022723"/>
    </source>
</evidence>
<accession>A0A340WG52</accession>
<dbReference type="Gene3D" id="1.25.40.610">
    <property type="match status" value="1"/>
</dbReference>
<dbReference type="FunFam" id="1.25.40.610:FF:000003">
    <property type="entry name" value="adhesion G protein-coupled receptor L3"/>
    <property type="match status" value="1"/>
</dbReference>
<evidence type="ECO:0000256" key="9">
    <source>
        <dbReference type="ARBA" id="ARBA00022734"/>
    </source>
</evidence>
<dbReference type="PROSITE" id="PS50228">
    <property type="entry name" value="SUEL_LECTIN"/>
    <property type="match status" value="1"/>
</dbReference>
<feature type="region of interest" description="Disordered" evidence="28">
    <location>
        <begin position="1151"/>
        <end position="1176"/>
    </location>
</feature>
<keyword evidence="7" id="KW-0479">Metal-binding</keyword>
<comment type="subunit">
    <text evidence="25">Interacts (via PDZ-binding motif) with SHANK3. Interacts (via PDZ-binding motif) with DLG4.</text>
</comment>
<dbReference type="InterPro" id="IPR000203">
    <property type="entry name" value="GPS"/>
</dbReference>
<keyword evidence="15 27" id="KW-1015">Disulfide bond</keyword>
<dbReference type="Gene3D" id="2.60.120.740">
    <property type="match status" value="1"/>
</dbReference>
<keyword evidence="4" id="KW-1003">Cell membrane</keyword>
<keyword evidence="10" id="KW-0965">Cell junction</keyword>
<organism evidence="36 37">
    <name type="scientific">Lipotes vexillifer</name>
    <name type="common">Yangtze river dolphin</name>
    <dbReference type="NCBI Taxonomy" id="118797"/>
    <lineage>
        <taxon>Eukaryota</taxon>
        <taxon>Metazoa</taxon>
        <taxon>Chordata</taxon>
        <taxon>Craniata</taxon>
        <taxon>Vertebrata</taxon>
        <taxon>Euteleostomi</taxon>
        <taxon>Mammalia</taxon>
        <taxon>Eutheria</taxon>
        <taxon>Laurasiatheria</taxon>
        <taxon>Artiodactyla</taxon>
        <taxon>Whippomorpha</taxon>
        <taxon>Cetacea</taxon>
        <taxon>Odontoceti</taxon>
        <taxon>Lipotidae</taxon>
        <taxon>Lipotes</taxon>
    </lineage>
</organism>
<proteinExistence type="inferred from homology"/>
<dbReference type="InterPro" id="IPR000922">
    <property type="entry name" value="Lectin_gal-bd_dom"/>
</dbReference>
<dbReference type="Proteomes" id="UP000265300">
    <property type="component" value="Unplaced"/>
</dbReference>
<feature type="disulfide bond" evidence="27">
    <location>
        <begin position="141"/>
        <end position="323"/>
    </location>
</feature>
<dbReference type="InterPro" id="IPR057244">
    <property type="entry name" value="GAIN_B"/>
</dbReference>
<dbReference type="GO" id="GO:0045211">
    <property type="term" value="C:postsynaptic membrane"/>
    <property type="evidence" value="ECO:0007669"/>
    <property type="project" value="UniProtKB-SubCell"/>
</dbReference>
<keyword evidence="5" id="KW-0597">Phosphoprotein</keyword>
<feature type="region of interest" description="Disordered" evidence="28">
    <location>
        <begin position="432"/>
        <end position="479"/>
    </location>
</feature>
<dbReference type="InterPro" id="IPR032471">
    <property type="entry name" value="AGRL2-4_GAIN_subdom_A"/>
</dbReference>
<evidence type="ECO:0000256" key="8">
    <source>
        <dbReference type="ARBA" id="ARBA00022729"/>
    </source>
</evidence>
<dbReference type="SMART" id="SM00284">
    <property type="entry name" value="OLF"/>
    <property type="match status" value="1"/>
</dbReference>
<dbReference type="PROSITE" id="PS50221">
    <property type="entry name" value="GAIN_B"/>
    <property type="match status" value="1"/>
</dbReference>
<dbReference type="InterPro" id="IPR003112">
    <property type="entry name" value="Olfac-like_dom"/>
</dbReference>
<feature type="compositionally biased region" description="Low complexity" evidence="28">
    <location>
        <begin position="434"/>
        <end position="454"/>
    </location>
</feature>
<evidence type="ECO:0000259" key="33">
    <source>
        <dbReference type="PROSITE" id="PS50228"/>
    </source>
</evidence>
<dbReference type="GO" id="GO:0007189">
    <property type="term" value="P:adenylate cyclase-activating G protein-coupled receptor signaling pathway"/>
    <property type="evidence" value="ECO:0007669"/>
    <property type="project" value="TreeGrafter"/>
</dbReference>
<dbReference type="InterPro" id="IPR000832">
    <property type="entry name" value="GPCR_2_secretin-like"/>
</dbReference>
<evidence type="ECO:0000256" key="27">
    <source>
        <dbReference type="PROSITE-ProRule" id="PRU00446"/>
    </source>
</evidence>
<dbReference type="GO" id="GO:0098742">
    <property type="term" value="P:cell-cell adhesion via plasma-membrane adhesion molecules"/>
    <property type="evidence" value="ECO:0007669"/>
    <property type="project" value="UniProtKB-ARBA"/>
</dbReference>
<evidence type="ECO:0000256" key="29">
    <source>
        <dbReference type="SAM" id="Phobius"/>
    </source>
</evidence>
<evidence type="ECO:0000256" key="28">
    <source>
        <dbReference type="SAM" id="MobiDB-lite"/>
    </source>
</evidence>
<keyword evidence="13" id="KW-0297">G-protein coupled receptor</keyword>
<dbReference type="InterPro" id="IPR003924">
    <property type="entry name" value="GPCR_2_latrophilin"/>
</dbReference>
<evidence type="ECO:0000256" key="6">
    <source>
        <dbReference type="ARBA" id="ARBA00022692"/>
    </source>
</evidence>
<dbReference type="GO" id="GO:0160221">
    <property type="term" value="P:Rho-activating G protein-coupled receptor signaling pathway"/>
    <property type="evidence" value="ECO:0007669"/>
    <property type="project" value="UniProtKB-ARBA"/>
</dbReference>
<evidence type="ECO:0000256" key="18">
    <source>
        <dbReference type="ARBA" id="ARBA00023224"/>
    </source>
</evidence>
<feature type="compositionally biased region" description="Polar residues" evidence="28">
    <location>
        <begin position="455"/>
        <end position="477"/>
    </location>
</feature>
<evidence type="ECO:0000256" key="19">
    <source>
        <dbReference type="ARBA" id="ARBA00023257"/>
    </source>
</evidence>
<dbReference type="GO" id="GO:0007166">
    <property type="term" value="P:cell surface receptor signaling pathway"/>
    <property type="evidence" value="ECO:0007669"/>
    <property type="project" value="InterPro"/>
</dbReference>
<protein>
    <recommendedName>
        <fullName evidence="22">Adhesion G protein-coupled receptor L3</fullName>
    </recommendedName>
    <alternativeName>
        <fullName evidence="23">Latrophilin-3</fullName>
    </alternativeName>
</protein>
<dbReference type="PANTHER" id="PTHR12011">
    <property type="entry name" value="ADHESION G-PROTEIN COUPLED RECEPTOR"/>
    <property type="match status" value="1"/>
</dbReference>
<evidence type="ECO:0000256" key="25">
    <source>
        <dbReference type="ARBA" id="ARBA00093488"/>
    </source>
</evidence>
<evidence type="ECO:0000256" key="26">
    <source>
        <dbReference type="ARBA" id="ARBA00093538"/>
    </source>
</evidence>
<evidence type="ECO:0000256" key="2">
    <source>
        <dbReference type="ARBA" id="ARBA00004489"/>
    </source>
</evidence>
<reference evidence="37" key="1">
    <citation type="submission" date="2025-08" db="UniProtKB">
        <authorList>
            <consortium name="RefSeq"/>
        </authorList>
    </citation>
    <scope>IDENTIFICATION</scope>
</reference>
<dbReference type="Pfam" id="PF02793">
    <property type="entry name" value="HRM"/>
    <property type="match status" value="1"/>
</dbReference>
<evidence type="ECO:0000259" key="35">
    <source>
        <dbReference type="PROSITE" id="PS51132"/>
    </source>
</evidence>
<comment type="similarity">
    <text evidence="3">Belongs to the G-protein coupled receptor 2 family. LN-TM7 subfamily.</text>
</comment>
<evidence type="ECO:0000256" key="5">
    <source>
        <dbReference type="ARBA" id="ARBA00022553"/>
    </source>
</evidence>
<feature type="transmembrane region" description="Helical" evidence="29">
    <location>
        <begin position="944"/>
        <end position="966"/>
    </location>
</feature>
<evidence type="ECO:0000256" key="10">
    <source>
        <dbReference type="ARBA" id="ARBA00022949"/>
    </source>
</evidence>
<dbReference type="FunFam" id="1.20.1070.10:FF:000011">
    <property type="entry name" value="Adhesion G protein-coupled receptor L2"/>
    <property type="match status" value="1"/>
</dbReference>
<feature type="chain" id="PRO_5016342992" description="Adhesion G protein-coupled receptor L3" evidence="30">
    <location>
        <begin position="26"/>
        <end position="1289"/>
    </location>
</feature>
<dbReference type="CDD" id="cd22846">
    <property type="entry name" value="Gal_Rha_Lectin_LPHN3"/>
    <property type="match status" value="1"/>
</dbReference>
<dbReference type="GO" id="GO:0070161">
    <property type="term" value="C:anchoring junction"/>
    <property type="evidence" value="ECO:0007669"/>
    <property type="project" value="UniProtKB-SubCell"/>
</dbReference>
<evidence type="ECO:0000256" key="21">
    <source>
        <dbReference type="ARBA" id="ARBA00034104"/>
    </source>
</evidence>
<keyword evidence="14 29" id="KW-0472">Membrane</keyword>
<evidence type="ECO:0000256" key="22">
    <source>
        <dbReference type="ARBA" id="ARBA00070289"/>
    </source>
</evidence>
<comment type="function">
    <text evidence="24">Orphan adhesion G-protein coupled receptor (aGPCR), which mediates synapse specificity. Ligand binding causes a conformation change that triggers signaling via guanine nucleotide-binding proteins (G proteins) and modulates the activity of downstream effectors, such as adenylate cyclase. Isoform 1 is specifically coupled to G(s) G proteins and mediates activation of adenylate cyclase activity. Following G-protein coupled receptor activation, undergoes liquid-liquid phase transition, associates with (1) cell adhesion molecules that are expressed at the surface of adjacent cells, as well as (2) PDZ-containing proteins, such as SHANK3 and DLG4, in the cytoplasm to direct synapse formation.</text>
</comment>
<keyword evidence="16" id="KW-0675">Receptor</keyword>
<dbReference type="PRINTS" id="PR01444">
    <property type="entry name" value="LATROPHILIN"/>
</dbReference>
<keyword evidence="8 30" id="KW-0732">Signal</keyword>